<dbReference type="EMBL" id="FQXH01000007">
    <property type="protein sequence ID" value="SHH05503.1"/>
    <property type="molecule type" value="Genomic_DNA"/>
</dbReference>
<keyword evidence="2" id="KW-1185">Reference proteome</keyword>
<dbReference type="Proteomes" id="UP000242520">
    <property type="component" value="Unassembled WGS sequence"/>
</dbReference>
<protein>
    <recommendedName>
        <fullName evidence="3">CRISPR-associated protein Cst1</fullName>
    </recommendedName>
</protein>
<proteinExistence type="predicted"/>
<evidence type="ECO:0000313" key="1">
    <source>
        <dbReference type="EMBL" id="SHH05503.1"/>
    </source>
</evidence>
<organism evidence="1 2">
    <name type="scientific">Tepidibacter thalassicus DSM 15285</name>
    <dbReference type="NCBI Taxonomy" id="1123350"/>
    <lineage>
        <taxon>Bacteria</taxon>
        <taxon>Bacillati</taxon>
        <taxon>Bacillota</taxon>
        <taxon>Clostridia</taxon>
        <taxon>Peptostreptococcales</taxon>
        <taxon>Peptostreptococcaceae</taxon>
        <taxon>Tepidibacter</taxon>
    </lineage>
</organism>
<dbReference type="OrthoDB" id="1747369at2"/>
<reference evidence="2" key="1">
    <citation type="submission" date="2016-11" db="EMBL/GenBank/DDBJ databases">
        <authorList>
            <person name="Varghese N."/>
            <person name="Submissions S."/>
        </authorList>
    </citation>
    <scope>NUCLEOTIDE SEQUENCE [LARGE SCALE GENOMIC DNA]</scope>
    <source>
        <strain evidence="2">DSM 15285</strain>
    </source>
</reference>
<evidence type="ECO:0000313" key="2">
    <source>
        <dbReference type="Proteomes" id="UP000242520"/>
    </source>
</evidence>
<dbReference type="STRING" id="1123350.SAMN02744040_00611"/>
<dbReference type="RefSeq" id="WP_072723532.1">
    <property type="nucleotide sequence ID" value="NZ_FQXH01000007.1"/>
</dbReference>
<accession>A0A1M5PW78</accession>
<evidence type="ECO:0008006" key="3">
    <source>
        <dbReference type="Google" id="ProtNLM"/>
    </source>
</evidence>
<dbReference type="AlphaFoldDB" id="A0A1M5PW78"/>
<gene>
    <name evidence="1" type="ORF">SAMN02744040_00611</name>
</gene>
<sequence>MSKISKLVFYRSGEVVRDIGLIYLDNIITEMSNEGYKIRSILHSNYLEIHEFNKNEFFKYIINQKVSKYFPYVRNSSKYGHNSQSEENFHSNFLKLLDIVEKLNLKDEKEQMEILRDYENLEATCTICHTYLITKYDITHKNELKIRKNSKYNYSFMGWENNTFNNYGLDNPSVCFVCEFLNLMYLLYMSLAKPSVLVVIEDLKVMKFLNYKLLLSIENLNEKGFYRKLAQYKNRKVRLYKLITHAKKGVILKLNSILEFENIIRNIKLSDLIDRFNFGKDSAEKKKLCKGFIISNNIESLKCFLIKDLLFIDNKDEKRILDEWKSKSNIKIYLEILTIISKEGENIKMNKFNNPMKENEFEKLGFTLGRKISQENKKTIMFKLNQMLKADNRTGIFQTLVHLITVNELSIPKNFSKVIINGSEYELHYNIGKLMESFLIENKEDE</sequence>
<name>A0A1M5PW78_9FIRM</name>